<dbReference type="InterPro" id="IPR013325">
    <property type="entry name" value="RNA_pol_sigma_r2"/>
</dbReference>
<dbReference type="InterPro" id="IPR039425">
    <property type="entry name" value="RNA_pol_sigma-70-like"/>
</dbReference>
<evidence type="ECO:0000256" key="4">
    <source>
        <dbReference type="ARBA" id="ARBA00023125"/>
    </source>
</evidence>
<proteinExistence type="inferred from homology"/>
<keyword evidence="4" id="KW-0238">DNA-binding</keyword>
<gene>
    <name evidence="8" type="primary">rpoE_2</name>
    <name evidence="8" type="ORF">GCM10007933_37100</name>
</gene>
<dbReference type="RefSeq" id="WP_284189400.1">
    <property type="nucleotide sequence ID" value="NZ_BSPX01000079.1"/>
</dbReference>
<feature type="domain" description="RNA polymerase sigma-70 region 4" evidence="7">
    <location>
        <begin position="170"/>
        <end position="218"/>
    </location>
</feature>
<evidence type="ECO:0000259" key="6">
    <source>
        <dbReference type="Pfam" id="PF04542"/>
    </source>
</evidence>
<keyword evidence="3" id="KW-0731">Sigma factor</keyword>
<dbReference type="InterPro" id="IPR013324">
    <property type="entry name" value="RNA_pol_sigma_r3/r4-like"/>
</dbReference>
<name>A0ABQ6FHD6_9RHOO</name>
<dbReference type="Proteomes" id="UP001157167">
    <property type="component" value="Unassembled WGS sequence"/>
</dbReference>
<dbReference type="SUPFAM" id="SSF88946">
    <property type="entry name" value="Sigma2 domain of RNA polymerase sigma factors"/>
    <property type="match status" value="1"/>
</dbReference>
<organism evidence="8 9">
    <name type="scientific">Zoogloea oryzae</name>
    <dbReference type="NCBI Taxonomy" id="310767"/>
    <lineage>
        <taxon>Bacteria</taxon>
        <taxon>Pseudomonadati</taxon>
        <taxon>Pseudomonadota</taxon>
        <taxon>Betaproteobacteria</taxon>
        <taxon>Rhodocyclales</taxon>
        <taxon>Zoogloeaceae</taxon>
        <taxon>Zoogloea</taxon>
    </lineage>
</organism>
<dbReference type="Gene3D" id="1.10.1740.10">
    <property type="match status" value="1"/>
</dbReference>
<sequence length="230" mass="25033">MIEDIQPAFAADAAALNPGLLEAADETSDSGSADLWSAAPDTAELVALIARIQREDADALGALYDRTSGRVYGLALRIVRTPAAAEEIVEDVFFQIWQQAARYDPARGRPLAWMLTIARSRALDHLRRADPATLHPEPEILMRPDDADEAALNPQNLLSACRNHALLHAALAALDPLPRQLLALVFFRGLTHEEVAEQARLPLGTVKSHVRRALLSLRGTLAATMDRSLT</sequence>
<dbReference type="InterPro" id="IPR007630">
    <property type="entry name" value="RNA_pol_sigma70_r4"/>
</dbReference>
<dbReference type="PANTHER" id="PTHR43133:SF62">
    <property type="entry name" value="RNA POLYMERASE SIGMA FACTOR SIGZ"/>
    <property type="match status" value="1"/>
</dbReference>
<dbReference type="InterPro" id="IPR036388">
    <property type="entry name" value="WH-like_DNA-bd_sf"/>
</dbReference>
<feature type="domain" description="RNA polymerase sigma-70 region 2" evidence="6">
    <location>
        <begin position="63"/>
        <end position="130"/>
    </location>
</feature>
<comment type="similarity">
    <text evidence="1">Belongs to the sigma-70 factor family. ECF subfamily.</text>
</comment>
<accession>A0ABQ6FHD6</accession>
<dbReference type="SUPFAM" id="SSF88659">
    <property type="entry name" value="Sigma3 and sigma4 domains of RNA polymerase sigma factors"/>
    <property type="match status" value="1"/>
</dbReference>
<keyword evidence="2" id="KW-0805">Transcription regulation</keyword>
<reference evidence="9" key="1">
    <citation type="journal article" date="2019" name="Int. J. Syst. Evol. Microbiol.">
        <title>The Global Catalogue of Microorganisms (GCM) 10K type strain sequencing project: providing services to taxonomists for standard genome sequencing and annotation.</title>
        <authorList>
            <consortium name="The Broad Institute Genomics Platform"/>
            <consortium name="The Broad Institute Genome Sequencing Center for Infectious Disease"/>
            <person name="Wu L."/>
            <person name="Ma J."/>
        </authorList>
    </citation>
    <scope>NUCLEOTIDE SEQUENCE [LARGE SCALE GENOMIC DNA]</scope>
    <source>
        <strain evidence="9">NBRC 102407</strain>
    </source>
</reference>
<dbReference type="InterPro" id="IPR007627">
    <property type="entry name" value="RNA_pol_sigma70_r2"/>
</dbReference>
<evidence type="ECO:0000259" key="7">
    <source>
        <dbReference type="Pfam" id="PF04545"/>
    </source>
</evidence>
<comment type="caution">
    <text evidence="8">The sequence shown here is derived from an EMBL/GenBank/DDBJ whole genome shotgun (WGS) entry which is preliminary data.</text>
</comment>
<keyword evidence="9" id="KW-1185">Reference proteome</keyword>
<dbReference type="InterPro" id="IPR014284">
    <property type="entry name" value="RNA_pol_sigma-70_dom"/>
</dbReference>
<evidence type="ECO:0000256" key="1">
    <source>
        <dbReference type="ARBA" id="ARBA00010641"/>
    </source>
</evidence>
<evidence type="ECO:0000313" key="9">
    <source>
        <dbReference type="Proteomes" id="UP001157167"/>
    </source>
</evidence>
<dbReference type="Pfam" id="PF04542">
    <property type="entry name" value="Sigma70_r2"/>
    <property type="match status" value="1"/>
</dbReference>
<dbReference type="EMBL" id="BSPX01000079">
    <property type="protein sequence ID" value="GLT24236.1"/>
    <property type="molecule type" value="Genomic_DNA"/>
</dbReference>
<keyword evidence="5" id="KW-0804">Transcription</keyword>
<dbReference type="NCBIfam" id="TIGR02937">
    <property type="entry name" value="sigma70-ECF"/>
    <property type="match status" value="1"/>
</dbReference>
<dbReference type="PANTHER" id="PTHR43133">
    <property type="entry name" value="RNA POLYMERASE ECF-TYPE SIGMA FACTO"/>
    <property type="match status" value="1"/>
</dbReference>
<evidence type="ECO:0000313" key="8">
    <source>
        <dbReference type="EMBL" id="GLT24236.1"/>
    </source>
</evidence>
<evidence type="ECO:0000256" key="5">
    <source>
        <dbReference type="ARBA" id="ARBA00023163"/>
    </source>
</evidence>
<evidence type="ECO:0000256" key="3">
    <source>
        <dbReference type="ARBA" id="ARBA00023082"/>
    </source>
</evidence>
<evidence type="ECO:0000256" key="2">
    <source>
        <dbReference type="ARBA" id="ARBA00023015"/>
    </source>
</evidence>
<protein>
    <submittedName>
        <fullName evidence="8">RNA polymerase sigma factor</fullName>
    </submittedName>
</protein>
<dbReference type="Gene3D" id="1.10.10.10">
    <property type="entry name" value="Winged helix-like DNA-binding domain superfamily/Winged helix DNA-binding domain"/>
    <property type="match status" value="1"/>
</dbReference>
<dbReference type="Pfam" id="PF04545">
    <property type="entry name" value="Sigma70_r4"/>
    <property type="match status" value="1"/>
</dbReference>